<protein>
    <submittedName>
        <fullName evidence="2">Uncharacterized protein</fullName>
    </submittedName>
</protein>
<organism evidence="2 3">
    <name type="scientific">Sutcliffiella cohnii</name>
    <dbReference type="NCBI Taxonomy" id="33932"/>
    <lineage>
        <taxon>Bacteria</taxon>
        <taxon>Bacillati</taxon>
        <taxon>Bacillota</taxon>
        <taxon>Bacilli</taxon>
        <taxon>Bacillales</taxon>
        <taxon>Bacillaceae</taxon>
        <taxon>Sutcliffiella</taxon>
    </lineage>
</organism>
<proteinExistence type="predicted"/>
<dbReference type="KEGG" id="bcoh:BC6307_01725"/>
<dbReference type="Proteomes" id="UP000215224">
    <property type="component" value="Chromosome"/>
</dbReference>
<feature type="region of interest" description="Disordered" evidence="1">
    <location>
        <begin position="22"/>
        <end position="59"/>
    </location>
</feature>
<dbReference type="EMBL" id="CP018866">
    <property type="protein sequence ID" value="AST90090.1"/>
    <property type="molecule type" value="Genomic_DNA"/>
</dbReference>
<gene>
    <name evidence="2" type="ORF">BC6307_01725</name>
</gene>
<evidence type="ECO:0000256" key="1">
    <source>
        <dbReference type="SAM" id="MobiDB-lite"/>
    </source>
</evidence>
<sequence length="59" mass="6346">MKKIISTSNPFESSTLKFFTSSKASSTNSLNNSLTPSTFSSAAAGNDNKSIKLRKTNEQ</sequence>
<reference evidence="2 3" key="1">
    <citation type="submission" date="2016-12" db="EMBL/GenBank/DDBJ databases">
        <title>The whole genome sequencing and assembly of Bacillus cohnii DSM 6307T strain.</title>
        <authorList>
            <person name="Lee Y.-J."/>
            <person name="Yi H."/>
            <person name="Bahn Y.-S."/>
            <person name="Kim J.F."/>
            <person name="Lee D.-W."/>
        </authorList>
    </citation>
    <scope>NUCLEOTIDE SEQUENCE [LARGE SCALE GENOMIC DNA]</scope>
    <source>
        <strain evidence="2 3">DSM 6307</strain>
    </source>
</reference>
<evidence type="ECO:0000313" key="2">
    <source>
        <dbReference type="EMBL" id="AST90090.1"/>
    </source>
</evidence>
<evidence type="ECO:0000313" key="3">
    <source>
        <dbReference type="Proteomes" id="UP000215224"/>
    </source>
</evidence>
<name>A0A223KKS9_9BACI</name>
<dbReference type="RefSeq" id="WP_066416986.1">
    <property type="nucleotide sequence ID" value="NZ_CP018866.1"/>
</dbReference>
<keyword evidence="3" id="KW-1185">Reference proteome</keyword>
<feature type="compositionally biased region" description="Low complexity" evidence="1">
    <location>
        <begin position="22"/>
        <end position="41"/>
    </location>
</feature>
<dbReference type="AlphaFoldDB" id="A0A223KKS9"/>
<accession>A0A223KKS9</accession>